<reference evidence="2" key="1">
    <citation type="submission" date="2022-11" db="EMBL/GenBank/DDBJ databases">
        <authorList>
            <person name="Mo P."/>
        </authorList>
    </citation>
    <scope>NUCLEOTIDE SEQUENCE</scope>
    <source>
        <strain evidence="2">HUAS 11-8</strain>
    </source>
</reference>
<gene>
    <name evidence="2" type="ORF">ORV05_10840</name>
</gene>
<keyword evidence="3" id="KW-1185">Reference proteome</keyword>
<sequence length="118" mass="12437">MRLPAPVHVVNEGLAFLLELVAFGCLAWWGFTLNFALGLALPILAIVVWGLFAAPRARFRLPIAGVLAVKALVFGAAAAAFYGVDQPTLGLVFAIVVVLNTGLATADRQARPRESLPG</sequence>
<evidence type="ECO:0000313" key="2">
    <source>
        <dbReference type="EMBL" id="WAL68230.1"/>
    </source>
</evidence>
<dbReference type="Proteomes" id="UP001163203">
    <property type="component" value="Chromosome"/>
</dbReference>
<organism evidence="2 3">
    <name type="scientific">Amycolatopsis cynarae</name>
    <dbReference type="NCBI Taxonomy" id="2995223"/>
    <lineage>
        <taxon>Bacteria</taxon>
        <taxon>Bacillati</taxon>
        <taxon>Actinomycetota</taxon>
        <taxon>Actinomycetes</taxon>
        <taxon>Pseudonocardiales</taxon>
        <taxon>Pseudonocardiaceae</taxon>
        <taxon>Amycolatopsis</taxon>
    </lineage>
</organism>
<evidence type="ECO:0000256" key="1">
    <source>
        <dbReference type="SAM" id="Phobius"/>
    </source>
</evidence>
<dbReference type="InterPro" id="IPR021214">
    <property type="entry name" value="DUF2568"/>
</dbReference>
<feature type="transmembrane region" description="Helical" evidence="1">
    <location>
        <begin position="35"/>
        <end position="54"/>
    </location>
</feature>
<protein>
    <submittedName>
        <fullName evidence="2">YrdB family protein</fullName>
    </submittedName>
</protein>
<dbReference type="RefSeq" id="WP_268758324.1">
    <property type="nucleotide sequence ID" value="NZ_CP113836.1"/>
</dbReference>
<feature type="transmembrane region" description="Helical" evidence="1">
    <location>
        <begin position="88"/>
        <end position="106"/>
    </location>
</feature>
<proteinExistence type="predicted"/>
<accession>A0ABY7B7C0</accession>
<keyword evidence="1" id="KW-0812">Transmembrane</keyword>
<evidence type="ECO:0000313" key="3">
    <source>
        <dbReference type="Proteomes" id="UP001163203"/>
    </source>
</evidence>
<feature type="transmembrane region" description="Helical" evidence="1">
    <location>
        <begin position="9"/>
        <end position="29"/>
    </location>
</feature>
<name>A0ABY7B7C0_9PSEU</name>
<keyword evidence="1" id="KW-0472">Membrane</keyword>
<keyword evidence="1" id="KW-1133">Transmembrane helix</keyword>
<dbReference type="Pfam" id="PF10823">
    <property type="entry name" value="DUF2568"/>
    <property type="match status" value="1"/>
</dbReference>
<feature type="transmembrane region" description="Helical" evidence="1">
    <location>
        <begin position="61"/>
        <end position="82"/>
    </location>
</feature>
<dbReference type="EMBL" id="CP113836">
    <property type="protein sequence ID" value="WAL68230.1"/>
    <property type="molecule type" value="Genomic_DNA"/>
</dbReference>